<evidence type="ECO:0008006" key="2">
    <source>
        <dbReference type="Google" id="ProtNLM"/>
    </source>
</evidence>
<dbReference type="SUPFAM" id="SSF53448">
    <property type="entry name" value="Nucleotide-diphospho-sugar transferases"/>
    <property type="match status" value="1"/>
</dbReference>
<accession>A0A3B0YIK7</accession>
<proteinExistence type="predicted"/>
<reference evidence="1" key="1">
    <citation type="submission" date="2018-06" db="EMBL/GenBank/DDBJ databases">
        <authorList>
            <person name="Zhirakovskaya E."/>
        </authorList>
    </citation>
    <scope>NUCLEOTIDE SEQUENCE</scope>
</reference>
<dbReference type="Gene3D" id="3.90.550.10">
    <property type="entry name" value="Spore Coat Polysaccharide Biosynthesis Protein SpsA, Chain A"/>
    <property type="match status" value="1"/>
</dbReference>
<name>A0A3B0YIK7_9ZZZZ</name>
<dbReference type="AlphaFoldDB" id="A0A3B0YIK7"/>
<dbReference type="EMBL" id="UOFM01000183">
    <property type="protein sequence ID" value="VAW76590.1"/>
    <property type="molecule type" value="Genomic_DNA"/>
</dbReference>
<dbReference type="InterPro" id="IPR029044">
    <property type="entry name" value="Nucleotide-diphossugar_trans"/>
</dbReference>
<sequence>MPSHPELTICTVSYESTEWLRLNLELVRRLNPDSGFRWLVAENSLADSTTRLGSDEPGFEVIEGAAYETKPYGSASYHHAAGLNIITRLVSTRYLLILDPDFFILRKNWIQDIIAHMRSGNVAILGVPWHPKRASKFRYFPCAHCTFIDLHKIPKETLDFAPDYENNPGLMNATMRRHSRINSLTARLTFAKRRRIGTARDTGWRLFRRHSNDPSLKIECFQPVFQPRARRRFVDNFFPDHLSLTPKRHGYFSETGFTTYGLPDLQSNGWEEFLWNNAPLGFHVRCHPIRNMKSDQPISNHYKAVKTLLDQI</sequence>
<gene>
    <name evidence="1" type="ORF">MNBD_GAMMA14-2416</name>
</gene>
<protein>
    <recommendedName>
        <fullName evidence="2">Glycosyltransferase 2-like domain-containing protein</fullName>
    </recommendedName>
</protein>
<organism evidence="1">
    <name type="scientific">hydrothermal vent metagenome</name>
    <dbReference type="NCBI Taxonomy" id="652676"/>
    <lineage>
        <taxon>unclassified sequences</taxon>
        <taxon>metagenomes</taxon>
        <taxon>ecological metagenomes</taxon>
    </lineage>
</organism>
<evidence type="ECO:0000313" key="1">
    <source>
        <dbReference type="EMBL" id="VAW76590.1"/>
    </source>
</evidence>